<dbReference type="OMA" id="KYTQIQM"/>
<dbReference type="EC" id="2.7.11.1" evidence="1"/>
<proteinExistence type="predicted"/>
<dbReference type="InterPro" id="IPR011009">
    <property type="entry name" value="Kinase-like_dom_sf"/>
</dbReference>
<dbReference type="InterPro" id="IPR000719">
    <property type="entry name" value="Prot_kinase_dom"/>
</dbReference>
<dbReference type="OrthoDB" id="5979581at2759"/>
<dbReference type="SMART" id="SM00220">
    <property type="entry name" value="S_TKc"/>
    <property type="match status" value="1"/>
</dbReference>
<evidence type="ECO:0000313" key="4">
    <source>
        <dbReference type="Proteomes" id="UP000014680"/>
    </source>
</evidence>
<keyword evidence="3" id="KW-0808">Transferase</keyword>
<evidence type="ECO:0000256" key="1">
    <source>
        <dbReference type="ARBA" id="ARBA00012513"/>
    </source>
</evidence>
<gene>
    <name evidence="3" type="ORF">EIN_224410</name>
</gene>
<accession>A0A0A1U893</accession>
<dbReference type="Gene3D" id="1.10.510.10">
    <property type="entry name" value="Transferase(Phosphotransferase) domain 1"/>
    <property type="match status" value="1"/>
</dbReference>
<evidence type="ECO:0000259" key="2">
    <source>
        <dbReference type="PROSITE" id="PS50011"/>
    </source>
</evidence>
<protein>
    <recommendedName>
        <fullName evidence="1">non-specific serine/threonine protein kinase</fullName>
        <ecNumber evidence="1">2.7.11.1</ecNumber>
    </recommendedName>
</protein>
<dbReference type="InterPro" id="IPR008271">
    <property type="entry name" value="Ser/Thr_kinase_AS"/>
</dbReference>
<keyword evidence="3" id="KW-0418">Kinase</keyword>
<keyword evidence="4" id="KW-1185">Reference proteome</keyword>
<dbReference type="RefSeq" id="XP_004254969.1">
    <property type="nucleotide sequence ID" value="XM_004254921.1"/>
</dbReference>
<reference evidence="3 4" key="1">
    <citation type="submission" date="2012-10" db="EMBL/GenBank/DDBJ databases">
        <authorList>
            <person name="Zafar N."/>
            <person name="Inman J."/>
            <person name="Hall N."/>
            <person name="Lorenzi H."/>
            <person name="Caler E."/>
        </authorList>
    </citation>
    <scope>NUCLEOTIDE SEQUENCE [LARGE SCALE GENOMIC DNA]</scope>
    <source>
        <strain evidence="3 4">IP1</strain>
    </source>
</reference>
<dbReference type="PANTHER" id="PTHR11909">
    <property type="entry name" value="CASEIN KINASE-RELATED"/>
    <property type="match status" value="1"/>
</dbReference>
<dbReference type="VEuPathDB" id="AmoebaDB:EIN_224410"/>
<dbReference type="EMBL" id="KB206756">
    <property type="protein sequence ID" value="ELP88198.1"/>
    <property type="molecule type" value="Genomic_DNA"/>
</dbReference>
<dbReference type="SUPFAM" id="SSF56112">
    <property type="entry name" value="Protein kinase-like (PK-like)"/>
    <property type="match status" value="1"/>
</dbReference>
<dbReference type="GO" id="GO:0005524">
    <property type="term" value="F:ATP binding"/>
    <property type="evidence" value="ECO:0007669"/>
    <property type="project" value="InterPro"/>
</dbReference>
<sequence length="363" mass="40783">MSTKGNANTNMDESLVGTRYKEWILTSELGFGGFGSVYKAQNTEEPTVYQAIKVFKKADDAYAEINAIQKLGDINGVVKMLDSDSTDFGYVMTMDLFGISLSTFRSLQPDKKFSPATSLRLLIKMTQIITQVHSVGLIHCDIKPSNFVMKGNDEIVLIDFGLAESYMDLYGNKNVIKRDQSFKGTLCYAALNIHFGKSPSRADDITSAFFIYFENLLGTLPWSGLDESNTIKQKKIAFAKTEIYDYTQIKLQVISSFHSVLGLLNGEEPRYKMITSQLTELLINDGNKVSPLFDVDEVKYLPQEDNPNDYKTTPISKLGSSSKKIVVTPRQSPTNEEMKEQLIPRIWKAVSMFNPTRISLPFL</sequence>
<feature type="domain" description="Protein kinase" evidence="2">
    <location>
        <begin position="23"/>
        <end position="293"/>
    </location>
</feature>
<evidence type="ECO:0000313" key="3">
    <source>
        <dbReference type="EMBL" id="ELP88198.1"/>
    </source>
</evidence>
<dbReference type="GeneID" id="14887054"/>
<dbReference type="Pfam" id="PF00069">
    <property type="entry name" value="Pkinase"/>
    <property type="match status" value="1"/>
</dbReference>
<organism evidence="3 4">
    <name type="scientific">Entamoeba invadens IP1</name>
    <dbReference type="NCBI Taxonomy" id="370355"/>
    <lineage>
        <taxon>Eukaryota</taxon>
        <taxon>Amoebozoa</taxon>
        <taxon>Evosea</taxon>
        <taxon>Archamoebae</taxon>
        <taxon>Mastigamoebida</taxon>
        <taxon>Entamoebidae</taxon>
        <taxon>Entamoeba</taxon>
    </lineage>
</organism>
<dbReference type="GO" id="GO:0004674">
    <property type="term" value="F:protein serine/threonine kinase activity"/>
    <property type="evidence" value="ECO:0007669"/>
    <property type="project" value="UniProtKB-EC"/>
</dbReference>
<dbReference type="Proteomes" id="UP000014680">
    <property type="component" value="Unassembled WGS sequence"/>
</dbReference>
<dbReference type="AlphaFoldDB" id="A0A0A1U893"/>
<name>A0A0A1U893_ENTIV</name>
<dbReference type="PROSITE" id="PS00108">
    <property type="entry name" value="PROTEIN_KINASE_ST"/>
    <property type="match status" value="1"/>
</dbReference>
<dbReference type="KEGG" id="eiv:EIN_224410"/>
<dbReference type="InterPro" id="IPR050235">
    <property type="entry name" value="CK1_Ser-Thr_kinase"/>
</dbReference>
<dbReference type="PROSITE" id="PS50011">
    <property type="entry name" value="PROTEIN_KINASE_DOM"/>
    <property type="match status" value="1"/>
</dbReference>